<dbReference type="InterPro" id="IPR025272">
    <property type="entry name" value="SocA_Panacea"/>
</dbReference>
<comment type="caution">
    <text evidence="2">The sequence shown here is derived from an EMBL/GenBank/DDBJ whole genome shotgun (WGS) entry which is preliminary data.</text>
</comment>
<dbReference type="Proteomes" id="UP000321523">
    <property type="component" value="Unassembled WGS sequence"/>
</dbReference>
<organism evidence="2 3">
    <name type="scientific">Skermanella aerolata</name>
    <dbReference type="NCBI Taxonomy" id="393310"/>
    <lineage>
        <taxon>Bacteria</taxon>
        <taxon>Pseudomonadati</taxon>
        <taxon>Pseudomonadota</taxon>
        <taxon>Alphaproteobacteria</taxon>
        <taxon>Rhodospirillales</taxon>
        <taxon>Azospirillaceae</taxon>
        <taxon>Skermanella</taxon>
    </lineage>
</organism>
<dbReference type="AlphaFoldDB" id="A0A512DVL8"/>
<evidence type="ECO:0000313" key="2">
    <source>
        <dbReference type="EMBL" id="GEO40521.1"/>
    </source>
</evidence>
<gene>
    <name evidence="2" type="ORF">SAE02_46690</name>
</gene>
<dbReference type="Pfam" id="PF13274">
    <property type="entry name" value="SocA_Panacea"/>
    <property type="match status" value="1"/>
</dbReference>
<keyword evidence="3" id="KW-1185">Reference proteome</keyword>
<evidence type="ECO:0000313" key="3">
    <source>
        <dbReference type="Proteomes" id="UP000321523"/>
    </source>
</evidence>
<protein>
    <recommendedName>
        <fullName evidence="1">Antitoxin SocA-like Panacea domain-containing protein</fullName>
    </recommendedName>
</protein>
<reference evidence="2 3" key="1">
    <citation type="submission" date="2019-07" db="EMBL/GenBank/DDBJ databases">
        <title>Whole genome shotgun sequence of Skermanella aerolata NBRC 106429.</title>
        <authorList>
            <person name="Hosoyama A."/>
            <person name="Uohara A."/>
            <person name="Ohji S."/>
            <person name="Ichikawa N."/>
        </authorList>
    </citation>
    <scope>NUCLEOTIDE SEQUENCE [LARGE SCALE GENOMIC DNA]</scope>
    <source>
        <strain evidence="2 3">NBRC 106429</strain>
    </source>
</reference>
<dbReference type="OrthoDB" id="9799173at2"/>
<evidence type="ECO:0000259" key="1">
    <source>
        <dbReference type="Pfam" id="PF13274"/>
    </source>
</evidence>
<dbReference type="EMBL" id="BJYZ01000022">
    <property type="protein sequence ID" value="GEO40521.1"/>
    <property type="molecule type" value="Genomic_DNA"/>
</dbReference>
<accession>A0A512DVL8</accession>
<proteinExistence type="predicted"/>
<name>A0A512DVL8_9PROT</name>
<sequence length="185" mass="20734">MPVSANMVVDRLLSLGWDAGRPLTQIEVQKLLFFSEGWHLAIVGEPLFDEEFQAWANGPVIPSIYDRLKRYSSHTIPRSEIKSLDFLALGGLLLDLTLRIFETYKENDPGAMVGLTHLPGTPWIQVRQEHSLPKGAPSNEVVSKDTMKVWFSDVWRSALEPANRELIEASPEDYADWAEASTVAA</sequence>
<feature type="domain" description="Antitoxin SocA-like Panacea" evidence="1">
    <location>
        <begin position="28"/>
        <end position="80"/>
    </location>
</feature>